<sequence>MPRLAAPCGDVGDKDGRLPQGVKVQRFPLKAGTAAFGSRVAGEVERHGRTK</sequence>
<keyword evidence="2" id="KW-1185">Reference proteome</keyword>
<dbReference type="AlphaFoldDB" id="A0A0C3D4M8"/>
<reference evidence="1 2" key="1">
    <citation type="submission" date="2014-04" db="EMBL/GenBank/DDBJ databases">
        <authorList>
            <consortium name="DOE Joint Genome Institute"/>
            <person name="Kuo A."/>
            <person name="Kohler A."/>
            <person name="Nagy L.G."/>
            <person name="Floudas D."/>
            <person name="Copeland A."/>
            <person name="Barry K.W."/>
            <person name="Cichocki N."/>
            <person name="Veneault-Fourrey C."/>
            <person name="LaButti K."/>
            <person name="Lindquist E.A."/>
            <person name="Lipzen A."/>
            <person name="Lundell T."/>
            <person name="Morin E."/>
            <person name="Murat C."/>
            <person name="Sun H."/>
            <person name="Tunlid A."/>
            <person name="Henrissat B."/>
            <person name="Grigoriev I.V."/>
            <person name="Hibbett D.S."/>
            <person name="Martin F."/>
            <person name="Nordberg H.P."/>
            <person name="Cantor M.N."/>
            <person name="Hua S.X."/>
        </authorList>
    </citation>
    <scope>NUCLEOTIDE SEQUENCE [LARGE SCALE GENOMIC DNA]</scope>
    <source>
        <strain evidence="1 2">Foug A</strain>
    </source>
</reference>
<dbReference type="EMBL" id="KN822263">
    <property type="protein sequence ID" value="KIM51369.1"/>
    <property type="molecule type" value="Genomic_DNA"/>
</dbReference>
<reference evidence="2" key="2">
    <citation type="submission" date="2015-01" db="EMBL/GenBank/DDBJ databases">
        <title>Evolutionary Origins and Diversification of the Mycorrhizal Mutualists.</title>
        <authorList>
            <consortium name="DOE Joint Genome Institute"/>
            <consortium name="Mycorrhizal Genomics Consortium"/>
            <person name="Kohler A."/>
            <person name="Kuo A."/>
            <person name="Nagy L.G."/>
            <person name="Floudas D."/>
            <person name="Copeland A."/>
            <person name="Barry K.W."/>
            <person name="Cichocki N."/>
            <person name="Veneault-Fourrey C."/>
            <person name="LaButti K."/>
            <person name="Lindquist E.A."/>
            <person name="Lipzen A."/>
            <person name="Lundell T."/>
            <person name="Morin E."/>
            <person name="Murat C."/>
            <person name="Riley R."/>
            <person name="Ohm R."/>
            <person name="Sun H."/>
            <person name="Tunlid A."/>
            <person name="Henrissat B."/>
            <person name="Grigoriev I.V."/>
            <person name="Hibbett D.S."/>
            <person name="Martin F."/>
        </authorList>
    </citation>
    <scope>NUCLEOTIDE SEQUENCE [LARGE SCALE GENOMIC DNA]</scope>
    <source>
        <strain evidence="2">Foug A</strain>
    </source>
</reference>
<evidence type="ECO:0000313" key="2">
    <source>
        <dbReference type="Proteomes" id="UP000053989"/>
    </source>
</evidence>
<name>A0A0C3D4M8_9AGAM</name>
<evidence type="ECO:0000313" key="1">
    <source>
        <dbReference type="EMBL" id="KIM51369.1"/>
    </source>
</evidence>
<accession>A0A0C3D4M8</accession>
<dbReference type="HOGENOM" id="CLU_3107754_0_0_1"/>
<dbReference type="Proteomes" id="UP000053989">
    <property type="component" value="Unassembled WGS sequence"/>
</dbReference>
<protein>
    <submittedName>
        <fullName evidence="1">Uncharacterized protein</fullName>
    </submittedName>
</protein>
<gene>
    <name evidence="1" type="ORF">SCLCIDRAFT_1224593</name>
</gene>
<organism evidence="1 2">
    <name type="scientific">Scleroderma citrinum Foug A</name>
    <dbReference type="NCBI Taxonomy" id="1036808"/>
    <lineage>
        <taxon>Eukaryota</taxon>
        <taxon>Fungi</taxon>
        <taxon>Dikarya</taxon>
        <taxon>Basidiomycota</taxon>
        <taxon>Agaricomycotina</taxon>
        <taxon>Agaricomycetes</taxon>
        <taxon>Agaricomycetidae</taxon>
        <taxon>Boletales</taxon>
        <taxon>Sclerodermatineae</taxon>
        <taxon>Sclerodermataceae</taxon>
        <taxon>Scleroderma</taxon>
    </lineage>
</organism>
<proteinExistence type="predicted"/>
<dbReference type="InParanoid" id="A0A0C3D4M8"/>